<protein>
    <submittedName>
        <fullName evidence="2">Baseplate assembly protein W</fullName>
    </submittedName>
</protein>
<dbReference type="Proteomes" id="UP000180253">
    <property type="component" value="Unassembled WGS sequence"/>
</dbReference>
<evidence type="ECO:0000313" key="3">
    <source>
        <dbReference type="Proteomes" id="UP000180253"/>
    </source>
</evidence>
<comment type="caution">
    <text evidence="2">The sequence shown here is derived from an EMBL/GenBank/DDBJ whole genome shotgun (WGS) entry which is preliminary data.</text>
</comment>
<dbReference type="InterPro" id="IPR007048">
    <property type="entry name" value="IraD/Gp25-like"/>
</dbReference>
<sequence>MIGMNAQTGRPLSGVDHLKQSIRDIVTTPLGSRVMRRDYGCGLFDLLDSPFSSSLVGDITLAISEGLEKWEPRFRLESVAVHPAGSGKLSIDINGLYLINGEPVIIEGIQV</sequence>
<keyword evidence="3" id="KW-1185">Reference proteome</keyword>
<dbReference type="SUPFAM" id="SSF160719">
    <property type="entry name" value="gpW/gp25-like"/>
    <property type="match status" value="1"/>
</dbReference>
<dbReference type="EMBL" id="MNAN01000026">
    <property type="protein sequence ID" value="OHU96878.1"/>
    <property type="molecule type" value="Genomic_DNA"/>
</dbReference>
<evidence type="ECO:0000313" key="2">
    <source>
        <dbReference type="EMBL" id="OHU96878.1"/>
    </source>
</evidence>
<name>A0A1S1NB36_9GAMM</name>
<organism evidence="2 3">
    <name type="scientific">Pseudoalteromonas byunsanensis</name>
    <dbReference type="NCBI Taxonomy" id="327939"/>
    <lineage>
        <taxon>Bacteria</taxon>
        <taxon>Pseudomonadati</taxon>
        <taxon>Pseudomonadota</taxon>
        <taxon>Gammaproteobacteria</taxon>
        <taxon>Alteromonadales</taxon>
        <taxon>Pseudoalteromonadaceae</taxon>
        <taxon>Pseudoalteromonas</taxon>
    </lineage>
</organism>
<dbReference type="RefSeq" id="WP_070990891.1">
    <property type="nucleotide sequence ID" value="NZ_CBCSHD010000001.1"/>
</dbReference>
<feature type="domain" description="IraD/Gp25-like" evidence="1">
    <location>
        <begin position="14"/>
        <end position="96"/>
    </location>
</feature>
<evidence type="ECO:0000259" key="1">
    <source>
        <dbReference type="Pfam" id="PF04965"/>
    </source>
</evidence>
<dbReference type="AlphaFoldDB" id="A0A1S1NB36"/>
<dbReference type="OrthoDB" id="9802846at2"/>
<dbReference type="Pfam" id="PF04965">
    <property type="entry name" value="GPW_gp25"/>
    <property type="match status" value="1"/>
</dbReference>
<accession>A0A1S1NB36</accession>
<dbReference type="Gene3D" id="3.10.450.40">
    <property type="match status" value="1"/>
</dbReference>
<gene>
    <name evidence="2" type="ORF">BIW53_05665</name>
</gene>
<reference evidence="2 3" key="1">
    <citation type="submission" date="2016-10" db="EMBL/GenBank/DDBJ databases">
        <title>Pseudoalteromonas amylolytica sp. nov., isolated from the surface seawater.</title>
        <authorList>
            <person name="Wu Y.-H."/>
            <person name="Cheng H."/>
            <person name="Jin X.-B."/>
            <person name="Wang C.-S."/>
            <person name="Xu X.-W."/>
        </authorList>
    </citation>
    <scope>NUCLEOTIDE SEQUENCE [LARGE SCALE GENOMIC DNA]</scope>
    <source>
        <strain evidence="2 3">JCM 12483</strain>
    </source>
</reference>
<dbReference type="STRING" id="327939.BIW53_05665"/>
<proteinExistence type="predicted"/>